<dbReference type="InterPro" id="IPR036179">
    <property type="entry name" value="Ig-like_dom_sf"/>
</dbReference>
<accession>A0ABM1RXS0</accession>
<dbReference type="InterPro" id="IPR007110">
    <property type="entry name" value="Ig-like_dom"/>
</dbReference>
<dbReference type="InterPro" id="IPR013783">
    <property type="entry name" value="Ig-like_fold"/>
</dbReference>
<name>A0ABM1RXS0_LIMPO</name>
<dbReference type="PROSITE" id="PS50835">
    <property type="entry name" value="IG_LIKE"/>
    <property type="match status" value="1"/>
</dbReference>
<dbReference type="PANTHER" id="PTHR23278:SF19">
    <property type="entry name" value="OBSCURIN"/>
    <property type="match status" value="1"/>
</dbReference>
<dbReference type="Proteomes" id="UP000694941">
    <property type="component" value="Unplaced"/>
</dbReference>
<dbReference type="PANTHER" id="PTHR23278">
    <property type="entry name" value="SIDESTEP PROTEIN"/>
    <property type="match status" value="1"/>
</dbReference>
<feature type="non-terminal residue" evidence="3">
    <location>
        <position position="1"/>
    </location>
</feature>
<dbReference type="SUPFAM" id="SSF48726">
    <property type="entry name" value="Immunoglobulin"/>
    <property type="match status" value="1"/>
</dbReference>
<reference evidence="3" key="1">
    <citation type="submission" date="2025-08" db="UniProtKB">
        <authorList>
            <consortium name="RefSeq"/>
        </authorList>
    </citation>
    <scope>IDENTIFICATION</scope>
    <source>
        <tissue evidence="3">Muscle</tissue>
    </source>
</reference>
<evidence type="ECO:0000313" key="3">
    <source>
        <dbReference type="RefSeq" id="XP_022236175.1"/>
    </source>
</evidence>
<organism evidence="2 3">
    <name type="scientific">Limulus polyphemus</name>
    <name type="common">Atlantic horseshoe crab</name>
    <dbReference type="NCBI Taxonomy" id="6850"/>
    <lineage>
        <taxon>Eukaryota</taxon>
        <taxon>Metazoa</taxon>
        <taxon>Ecdysozoa</taxon>
        <taxon>Arthropoda</taxon>
        <taxon>Chelicerata</taxon>
        <taxon>Merostomata</taxon>
        <taxon>Xiphosura</taxon>
        <taxon>Limulidae</taxon>
        <taxon>Limulus</taxon>
    </lineage>
</organism>
<sequence>NIAIAGGKIAVTCNITPSITDDTVELVLWYKDDFSKPIYSYDGRAGTYSKAQHVAIDFLNGRAFFSTVDRPSVLVIYPVVPSDEGSYRCRVDFQLGRTRHFQTYVMVIVPPQYMKITDSRGEIQQNKIGPLNEGDPYILTCETFG</sequence>
<evidence type="ECO:0000313" key="2">
    <source>
        <dbReference type="Proteomes" id="UP000694941"/>
    </source>
</evidence>
<keyword evidence="2" id="KW-1185">Reference proteome</keyword>
<protein>
    <submittedName>
        <fullName evidence="3">Uncharacterized protein LOC111083777</fullName>
    </submittedName>
</protein>
<dbReference type="RefSeq" id="XP_022236175.1">
    <property type="nucleotide sequence ID" value="XM_022380467.1"/>
</dbReference>
<feature type="domain" description="Ig-like" evidence="1">
    <location>
        <begin position="1"/>
        <end position="91"/>
    </location>
</feature>
<proteinExistence type="predicted"/>
<feature type="non-terminal residue" evidence="3">
    <location>
        <position position="145"/>
    </location>
</feature>
<dbReference type="GeneID" id="111083777"/>
<evidence type="ECO:0000259" key="1">
    <source>
        <dbReference type="PROSITE" id="PS50835"/>
    </source>
</evidence>
<gene>
    <name evidence="3" type="primary">LOC111083777</name>
</gene>
<dbReference type="Gene3D" id="2.60.40.10">
    <property type="entry name" value="Immunoglobulins"/>
    <property type="match status" value="1"/>
</dbReference>